<proteinExistence type="predicted"/>
<feature type="non-terminal residue" evidence="1">
    <location>
        <position position="1"/>
    </location>
</feature>
<sequence>FNPQISSRGTVPCLYRWKRLCGTGFQDLSHISAPACPPMSLQCPTERCDGLGAPSCASRYVSSASAATEPFLPQTAERSAVSSSLGTPCWRWKAAFSYTAAASGKPL</sequence>
<keyword evidence="2" id="KW-1185">Reference proteome</keyword>
<accession>A0ABV0NAW3</accession>
<dbReference type="EMBL" id="JAHRIO010031170">
    <property type="protein sequence ID" value="MEQ2168550.1"/>
    <property type="molecule type" value="Genomic_DNA"/>
</dbReference>
<name>A0ABV0NAW3_9TELE</name>
<protein>
    <submittedName>
        <fullName evidence="1">Uncharacterized protein</fullName>
    </submittedName>
</protein>
<reference evidence="1 2" key="1">
    <citation type="submission" date="2021-06" db="EMBL/GenBank/DDBJ databases">
        <authorList>
            <person name="Palmer J.M."/>
        </authorList>
    </citation>
    <scope>NUCLEOTIDE SEQUENCE [LARGE SCALE GENOMIC DNA]</scope>
    <source>
        <strain evidence="1 2">GA_2019</strain>
        <tissue evidence="1">Muscle</tissue>
    </source>
</reference>
<gene>
    <name evidence="1" type="ORF">GOODEAATRI_015779</name>
</gene>
<comment type="caution">
    <text evidence="1">The sequence shown here is derived from an EMBL/GenBank/DDBJ whole genome shotgun (WGS) entry which is preliminary data.</text>
</comment>
<dbReference type="Proteomes" id="UP001476798">
    <property type="component" value="Unassembled WGS sequence"/>
</dbReference>
<organism evidence="1 2">
    <name type="scientific">Goodea atripinnis</name>
    <dbReference type="NCBI Taxonomy" id="208336"/>
    <lineage>
        <taxon>Eukaryota</taxon>
        <taxon>Metazoa</taxon>
        <taxon>Chordata</taxon>
        <taxon>Craniata</taxon>
        <taxon>Vertebrata</taxon>
        <taxon>Euteleostomi</taxon>
        <taxon>Actinopterygii</taxon>
        <taxon>Neopterygii</taxon>
        <taxon>Teleostei</taxon>
        <taxon>Neoteleostei</taxon>
        <taxon>Acanthomorphata</taxon>
        <taxon>Ovalentaria</taxon>
        <taxon>Atherinomorphae</taxon>
        <taxon>Cyprinodontiformes</taxon>
        <taxon>Goodeidae</taxon>
        <taxon>Goodea</taxon>
    </lineage>
</organism>
<evidence type="ECO:0000313" key="1">
    <source>
        <dbReference type="EMBL" id="MEQ2168550.1"/>
    </source>
</evidence>
<evidence type="ECO:0000313" key="2">
    <source>
        <dbReference type="Proteomes" id="UP001476798"/>
    </source>
</evidence>